<dbReference type="Pfam" id="PF12823">
    <property type="entry name" value="DUF3817"/>
    <property type="match status" value="1"/>
</dbReference>
<keyword evidence="2" id="KW-1003">Cell membrane</keyword>
<feature type="transmembrane region" description="Helical" evidence="6">
    <location>
        <begin position="6"/>
        <end position="28"/>
    </location>
</feature>
<dbReference type="EMBL" id="JAYFUH010000263">
    <property type="protein sequence ID" value="MEA5669681.1"/>
    <property type="molecule type" value="Genomic_DNA"/>
</dbReference>
<comment type="subcellular location">
    <subcellularLocation>
        <location evidence="1">Cell membrane</location>
        <topology evidence="1">Multi-pass membrane protein</topology>
    </subcellularLocation>
</comment>
<dbReference type="PANTHER" id="PTHR40077">
    <property type="entry name" value="MEMBRANE PROTEIN-RELATED"/>
    <property type="match status" value="1"/>
</dbReference>
<evidence type="ECO:0000256" key="1">
    <source>
        <dbReference type="ARBA" id="ARBA00004651"/>
    </source>
</evidence>
<organism evidence="8 9">
    <name type="scientific">Stenotrophomonas capsici</name>
    <dbReference type="NCBI Taxonomy" id="3110230"/>
    <lineage>
        <taxon>Bacteria</taxon>
        <taxon>Pseudomonadati</taxon>
        <taxon>Pseudomonadota</taxon>
        <taxon>Gammaproteobacteria</taxon>
        <taxon>Lysobacterales</taxon>
        <taxon>Lysobacteraceae</taxon>
        <taxon>Stenotrophomonas</taxon>
    </lineage>
</organism>
<protein>
    <submittedName>
        <fullName evidence="8">DUF3817 domain-containing protein</fullName>
    </submittedName>
</protein>
<evidence type="ECO:0000256" key="6">
    <source>
        <dbReference type="SAM" id="Phobius"/>
    </source>
</evidence>
<reference evidence="8 9" key="1">
    <citation type="submission" date="2023-12" db="EMBL/GenBank/DDBJ databases">
        <title>Stenotrophomonas guangdongensis sp. nov., isolated from wilted pepper plants (Capsicum annuum).</title>
        <authorList>
            <person name="Qiu M."/>
            <person name="Li Y."/>
            <person name="Liu Q."/>
            <person name="Zhang X."/>
            <person name="Huang Y."/>
            <person name="Guo R."/>
            <person name="Hu M."/>
            <person name="Zhou J."/>
            <person name="Zhou X."/>
        </authorList>
    </citation>
    <scope>NUCLEOTIDE SEQUENCE [LARGE SCALE GENOMIC DNA]</scope>
    <source>
        <strain evidence="8 9">MH1</strain>
    </source>
</reference>
<dbReference type="NCBIfam" id="TIGR03954">
    <property type="entry name" value="integ_memb_HG"/>
    <property type="match status" value="1"/>
</dbReference>
<keyword evidence="3 6" id="KW-0812">Transmembrane</keyword>
<gene>
    <name evidence="8" type="ORF">VA603_19290</name>
</gene>
<evidence type="ECO:0000259" key="7">
    <source>
        <dbReference type="Pfam" id="PF12823"/>
    </source>
</evidence>
<sequence length="105" mass="11431">MSPAGKLFAAAALIEGVTWAGLLVGMLLKRGLELTDLGVRIFGPLHGIAFLFYVAICLYAWIKLRWPLWAMLVALVAAVPPLVTVPLEMWFRRIGLLSARDGSAP</sequence>
<dbReference type="RefSeq" id="WP_192287302.1">
    <property type="nucleotide sequence ID" value="NZ_JAYFUH010000263.1"/>
</dbReference>
<dbReference type="InterPro" id="IPR023845">
    <property type="entry name" value="DUF3817_TM"/>
</dbReference>
<feature type="transmembrane region" description="Helical" evidence="6">
    <location>
        <begin position="68"/>
        <end position="91"/>
    </location>
</feature>
<evidence type="ECO:0000256" key="5">
    <source>
        <dbReference type="ARBA" id="ARBA00023136"/>
    </source>
</evidence>
<keyword evidence="4 6" id="KW-1133">Transmembrane helix</keyword>
<proteinExistence type="predicted"/>
<feature type="transmembrane region" description="Helical" evidence="6">
    <location>
        <begin position="40"/>
        <end position="62"/>
    </location>
</feature>
<evidence type="ECO:0000256" key="2">
    <source>
        <dbReference type="ARBA" id="ARBA00022475"/>
    </source>
</evidence>
<name>A0ABU5V8K1_9GAMM</name>
<evidence type="ECO:0000313" key="8">
    <source>
        <dbReference type="EMBL" id="MEA5669681.1"/>
    </source>
</evidence>
<keyword evidence="5 6" id="KW-0472">Membrane</keyword>
<feature type="domain" description="DUF3817" evidence="7">
    <location>
        <begin position="6"/>
        <end position="93"/>
    </location>
</feature>
<accession>A0ABU5V8K1</accession>
<keyword evidence="9" id="KW-1185">Reference proteome</keyword>
<evidence type="ECO:0000313" key="9">
    <source>
        <dbReference type="Proteomes" id="UP001301653"/>
    </source>
</evidence>
<evidence type="ECO:0000256" key="3">
    <source>
        <dbReference type="ARBA" id="ARBA00022692"/>
    </source>
</evidence>
<dbReference type="PANTHER" id="PTHR40077:SF1">
    <property type="entry name" value="MEMBRANE PROTEIN"/>
    <property type="match status" value="1"/>
</dbReference>
<dbReference type="Proteomes" id="UP001301653">
    <property type="component" value="Unassembled WGS sequence"/>
</dbReference>
<evidence type="ECO:0000256" key="4">
    <source>
        <dbReference type="ARBA" id="ARBA00022989"/>
    </source>
</evidence>
<comment type="caution">
    <text evidence="8">The sequence shown here is derived from an EMBL/GenBank/DDBJ whole genome shotgun (WGS) entry which is preliminary data.</text>
</comment>